<dbReference type="GeneID" id="108612928"/>
<gene>
    <name evidence="5" type="primary">LOC108612928</name>
</gene>
<name>A0ABM1P2R7_DROAR</name>
<evidence type="ECO:0000256" key="1">
    <source>
        <dbReference type="SAM" id="Phobius"/>
    </source>
</evidence>
<protein>
    <submittedName>
        <fullName evidence="5">Uncharacterized protein LOC108612928</fullName>
    </submittedName>
</protein>
<keyword evidence="1" id="KW-1133">Transmembrane helix</keyword>
<dbReference type="RefSeq" id="XP_017861503.1">
    <property type="nucleotide sequence ID" value="XM_018006014.1"/>
</dbReference>
<sequence length="232" mass="26688">MNQVWLFFKLLEILAGSACTYVHRMGTLQEEPISHNIFFCGTFVGFVLLQAITCARLMMGLRTLLRPLLFISALGFCMHVLCALVSMRFAEKDFHLQFMSDVGENSHNYFRECRLQSIISMVTAGIYLIEGVLVLDIIVKIPQADQFRMEVVTEPPPHDDDWQKLNNDERDTWARISADVFLLGKDFDYWLRVKSKWFRQLAGNQQIIVVPDVRSHSETSETALSIISMTDM</sequence>
<feature type="transmembrane region" description="Helical" evidence="1">
    <location>
        <begin position="118"/>
        <end position="139"/>
    </location>
</feature>
<feature type="transmembrane region" description="Helical" evidence="1">
    <location>
        <begin position="36"/>
        <end position="55"/>
    </location>
</feature>
<dbReference type="Proteomes" id="UP000694904">
    <property type="component" value="Chromosome 4"/>
</dbReference>
<organism evidence="4 5">
    <name type="scientific">Drosophila arizonae</name>
    <name type="common">Fruit fly</name>
    <dbReference type="NCBI Taxonomy" id="7263"/>
    <lineage>
        <taxon>Eukaryota</taxon>
        <taxon>Metazoa</taxon>
        <taxon>Ecdysozoa</taxon>
        <taxon>Arthropoda</taxon>
        <taxon>Hexapoda</taxon>
        <taxon>Insecta</taxon>
        <taxon>Pterygota</taxon>
        <taxon>Neoptera</taxon>
        <taxon>Endopterygota</taxon>
        <taxon>Diptera</taxon>
        <taxon>Brachycera</taxon>
        <taxon>Muscomorpha</taxon>
        <taxon>Ephydroidea</taxon>
        <taxon>Drosophilidae</taxon>
        <taxon>Drosophila</taxon>
    </lineage>
</organism>
<evidence type="ECO:0000259" key="3">
    <source>
        <dbReference type="Pfam" id="PF24985"/>
    </source>
</evidence>
<dbReference type="PANTHER" id="PTHR41152">
    <property type="entry name" value="AT26438P-RELATED"/>
    <property type="match status" value="1"/>
</dbReference>
<feature type="domain" description="DUF7775" evidence="3">
    <location>
        <begin position="2"/>
        <end position="139"/>
    </location>
</feature>
<accession>A0ABM1P2R7</accession>
<keyword evidence="2" id="KW-0732">Signal</keyword>
<dbReference type="InterPro" id="IPR056677">
    <property type="entry name" value="DUF7775"/>
</dbReference>
<keyword evidence="4" id="KW-1185">Reference proteome</keyword>
<evidence type="ECO:0000313" key="5">
    <source>
        <dbReference type="RefSeq" id="XP_017861503.1"/>
    </source>
</evidence>
<feature type="transmembrane region" description="Helical" evidence="1">
    <location>
        <begin position="67"/>
        <end position="90"/>
    </location>
</feature>
<feature type="chain" id="PRO_5045468209" evidence="2">
    <location>
        <begin position="20"/>
        <end position="232"/>
    </location>
</feature>
<feature type="signal peptide" evidence="2">
    <location>
        <begin position="1"/>
        <end position="19"/>
    </location>
</feature>
<reference evidence="4" key="1">
    <citation type="journal article" date="1997" name="Nucleic Acids Res.">
        <title>tRNAscan-SE: a program for improved detection of transfer RNA genes in genomic sequence.</title>
        <authorList>
            <person name="Lowe T.M."/>
            <person name="Eddy S.R."/>
        </authorList>
    </citation>
    <scope>NUCLEOTIDE SEQUENCE [LARGE SCALE GENOMIC DNA]</scope>
</reference>
<reference evidence="5" key="3">
    <citation type="submission" date="2025-08" db="UniProtKB">
        <authorList>
            <consortium name="RefSeq"/>
        </authorList>
    </citation>
    <scope>IDENTIFICATION</scope>
    <source>
        <tissue evidence="5">Whole organism</tissue>
    </source>
</reference>
<dbReference type="Pfam" id="PF24985">
    <property type="entry name" value="DUF7775"/>
    <property type="match status" value="1"/>
</dbReference>
<keyword evidence="1" id="KW-0812">Transmembrane</keyword>
<evidence type="ECO:0000256" key="2">
    <source>
        <dbReference type="SAM" id="SignalP"/>
    </source>
</evidence>
<evidence type="ECO:0000313" key="4">
    <source>
        <dbReference type="Proteomes" id="UP000694904"/>
    </source>
</evidence>
<proteinExistence type="predicted"/>
<dbReference type="PANTHER" id="PTHR41152:SF8">
    <property type="entry name" value="AT26438P-RELATED"/>
    <property type="match status" value="1"/>
</dbReference>
<keyword evidence="1" id="KW-0472">Membrane</keyword>
<reference evidence="4" key="2">
    <citation type="journal article" date="2016" name="G3 (Bethesda)">
        <title>Genome Evolution in Three Species of Cactophilic Drosophila.</title>
        <authorList>
            <person name="Sanchez-Flores A."/>
            <person name="Penazola F."/>
            <person name="Carpinteyro-Ponce J."/>
            <person name="Nazario-Yepiz N."/>
            <person name="Abreu-Goodger C."/>
            <person name="Machado C.A."/>
            <person name="Markow T.A."/>
        </authorList>
    </citation>
    <scope>NUCLEOTIDE SEQUENCE [LARGE SCALE GENOMIC DNA]</scope>
</reference>